<comment type="caution">
    <text evidence="2">The sequence shown here is derived from an EMBL/GenBank/DDBJ whole genome shotgun (WGS) entry which is preliminary data.</text>
</comment>
<sequence>MPAGSRFAQALPADHNAFLYVYRGALQVDGRSVPMQRMVIMANDVDRDGVVIEATVDTRALLIAGRPLAEPIAQYGPFVMNTEQEIYQALADYREGRLG</sequence>
<evidence type="ECO:0000313" key="2">
    <source>
        <dbReference type="EMBL" id="MPN54709.1"/>
    </source>
</evidence>
<dbReference type="EMBL" id="VSSQ01123226">
    <property type="protein sequence ID" value="MPN54709.1"/>
    <property type="molecule type" value="Genomic_DNA"/>
</dbReference>
<feature type="domain" description="Pirin C-terminal" evidence="1">
    <location>
        <begin position="1"/>
        <end position="99"/>
    </location>
</feature>
<dbReference type="InterPro" id="IPR012093">
    <property type="entry name" value="Pirin"/>
</dbReference>
<evidence type="ECO:0000259" key="1">
    <source>
        <dbReference type="Pfam" id="PF05726"/>
    </source>
</evidence>
<dbReference type="Gene3D" id="2.60.120.10">
    <property type="entry name" value="Jelly Rolls"/>
    <property type="match status" value="1"/>
</dbReference>
<dbReference type="CDD" id="cd02247">
    <property type="entry name" value="cupin_pirin_C"/>
    <property type="match status" value="1"/>
</dbReference>
<dbReference type="InterPro" id="IPR008778">
    <property type="entry name" value="Pirin_C_dom"/>
</dbReference>
<dbReference type="InterPro" id="IPR011051">
    <property type="entry name" value="RmlC_Cupin_sf"/>
</dbReference>
<dbReference type="InterPro" id="IPR014710">
    <property type="entry name" value="RmlC-like_jellyroll"/>
</dbReference>
<accession>A0A645IWB3</accession>
<dbReference type="Pfam" id="PF05726">
    <property type="entry name" value="Pirin_C"/>
    <property type="match status" value="1"/>
</dbReference>
<dbReference type="AlphaFoldDB" id="A0A645IWB3"/>
<organism evidence="2">
    <name type="scientific">bioreactor metagenome</name>
    <dbReference type="NCBI Taxonomy" id="1076179"/>
    <lineage>
        <taxon>unclassified sequences</taxon>
        <taxon>metagenomes</taxon>
        <taxon>ecological metagenomes</taxon>
    </lineage>
</organism>
<dbReference type="SUPFAM" id="SSF51182">
    <property type="entry name" value="RmlC-like cupins"/>
    <property type="match status" value="1"/>
</dbReference>
<reference evidence="2" key="1">
    <citation type="submission" date="2019-08" db="EMBL/GenBank/DDBJ databases">
        <authorList>
            <person name="Kucharzyk K."/>
            <person name="Murdoch R.W."/>
            <person name="Higgins S."/>
            <person name="Loffler F."/>
        </authorList>
    </citation>
    <scope>NUCLEOTIDE SEQUENCE</scope>
</reference>
<protein>
    <recommendedName>
        <fullName evidence="1">Pirin C-terminal domain-containing protein</fullName>
    </recommendedName>
</protein>
<dbReference type="PANTHER" id="PTHR13903">
    <property type="entry name" value="PIRIN-RELATED"/>
    <property type="match status" value="1"/>
</dbReference>
<dbReference type="PANTHER" id="PTHR13903:SF8">
    <property type="entry name" value="PIRIN"/>
    <property type="match status" value="1"/>
</dbReference>
<proteinExistence type="predicted"/>
<name>A0A645IWB3_9ZZZZ</name>
<gene>
    <name evidence="2" type="ORF">SDC9_202386</name>
</gene>